<sequence>MRFNSQLNEANTNGLQLYKEVNNGMMRGRVDYTSPRISNKADRYMDETANLKRLSGLNGDFNFFQTEYNDINRLQNELVNSNILPEPTPRRDNNIHPVDMNSGFSLPAFNTLFSSMDFVQGSEKDFRAQKSSGDFGFASGVYPPNPIRFYDCCSTKKLGISQGAGDDFSSYTKQYKYYPLTNKPQVHLSISSCELSNGCCCTRGTCSSNKDSRCAGKTHNSNPYNGSAASQCGCSCSQNKSSKLKSVKDADGAINCGCGCKKPIMECTDCVKDMCEEALLCPTI</sequence>
<accession>A0A1R1PTK4</accession>
<name>A0A1R1PTK4_ZANCU</name>
<evidence type="ECO:0000313" key="2">
    <source>
        <dbReference type="Proteomes" id="UP000188320"/>
    </source>
</evidence>
<evidence type="ECO:0000313" key="1">
    <source>
        <dbReference type="EMBL" id="OMH84326.1"/>
    </source>
</evidence>
<dbReference type="EMBL" id="LSSK01000213">
    <property type="protein sequence ID" value="OMH84326.1"/>
    <property type="molecule type" value="Genomic_DNA"/>
</dbReference>
<reference evidence="2" key="1">
    <citation type="submission" date="2017-01" db="EMBL/GenBank/DDBJ databases">
        <authorList>
            <person name="Wang Y."/>
            <person name="White M."/>
            <person name="Kvist S."/>
            <person name="Moncalvo J.-M."/>
        </authorList>
    </citation>
    <scope>NUCLEOTIDE SEQUENCE [LARGE SCALE GENOMIC DNA]</scope>
    <source>
        <strain evidence="2">COL-18-3</strain>
    </source>
</reference>
<organism evidence="1 2">
    <name type="scientific">Zancudomyces culisetae</name>
    <name type="common">Gut fungus</name>
    <name type="synonym">Smittium culisetae</name>
    <dbReference type="NCBI Taxonomy" id="1213189"/>
    <lineage>
        <taxon>Eukaryota</taxon>
        <taxon>Fungi</taxon>
        <taxon>Fungi incertae sedis</taxon>
        <taxon>Zoopagomycota</taxon>
        <taxon>Kickxellomycotina</taxon>
        <taxon>Harpellomycetes</taxon>
        <taxon>Harpellales</taxon>
        <taxon>Legeriomycetaceae</taxon>
        <taxon>Zancudomyces</taxon>
    </lineage>
</organism>
<proteinExistence type="predicted"/>
<dbReference type="OrthoDB" id="5600085at2759"/>
<keyword evidence="2" id="KW-1185">Reference proteome</keyword>
<dbReference type="Proteomes" id="UP000188320">
    <property type="component" value="Unassembled WGS sequence"/>
</dbReference>
<comment type="caution">
    <text evidence="1">The sequence shown here is derived from an EMBL/GenBank/DDBJ whole genome shotgun (WGS) entry which is preliminary data.</text>
</comment>
<gene>
    <name evidence="1" type="ORF">AX774_g2157</name>
</gene>
<dbReference type="AlphaFoldDB" id="A0A1R1PTK4"/>
<protein>
    <submittedName>
        <fullName evidence="1">Uncharacterized protein</fullName>
    </submittedName>
</protein>